<organism evidence="6 7">
    <name type="scientific">Deinococcus psychrotolerans</name>
    <dbReference type="NCBI Taxonomy" id="2489213"/>
    <lineage>
        <taxon>Bacteria</taxon>
        <taxon>Thermotogati</taxon>
        <taxon>Deinococcota</taxon>
        <taxon>Deinococci</taxon>
        <taxon>Deinococcales</taxon>
        <taxon>Deinococcaceae</taxon>
        <taxon>Deinococcus</taxon>
    </lineage>
</organism>
<evidence type="ECO:0000256" key="2">
    <source>
        <dbReference type="ARBA" id="ARBA00008072"/>
    </source>
</evidence>
<dbReference type="InterPro" id="IPR011032">
    <property type="entry name" value="GroES-like_sf"/>
</dbReference>
<dbReference type="GO" id="GO:0016491">
    <property type="term" value="F:oxidoreductase activity"/>
    <property type="evidence" value="ECO:0007669"/>
    <property type="project" value="UniProtKB-KW"/>
</dbReference>
<dbReference type="AlphaFoldDB" id="A0A3G8YEI3"/>
<dbReference type="SUPFAM" id="SSF50129">
    <property type="entry name" value="GroES-like"/>
    <property type="match status" value="1"/>
</dbReference>
<dbReference type="Gene3D" id="3.90.180.10">
    <property type="entry name" value="Medium-chain alcohol dehydrogenases, catalytic domain"/>
    <property type="match status" value="2"/>
</dbReference>
<dbReference type="Gene3D" id="3.40.50.720">
    <property type="entry name" value="NAD(P)-binding Rossmann-like Domain"/>
    <property type="match status" value="1"/>
</dbReference>
<evidence type="ECO:0000256" key="4">
    <source>
        <dbReference type="ARBA" id="ARBA00022833"/>
    </source>
</evidence>
<evidence type="ECO:0000256" key="1">
    <source>
        <dbReference type="ARBA" id="ARBA00001947"/>
    </source>
</evidence>
<dbReference type="SUPFAM" id="SSF51735">
    <property type="entry name" value="NAD(P)-binding Rossmann-fold domains"/>
    <property type="match status" value="1"/>
</dbReference>
<dbReference type="InterPro" id="IPR036291">
    <property type="entry name" value="NAD(P)-bd_dom_sf"/>
</dbReference>
<sequence length="295" mass="31895">MRVQKAGDLRWDIAELPPPAEGEVVVQTQLSAVSVASELSVALGHSPAHYPCSLGYQTLGRVTAVGKGAALPLGTRVISTAGHVSASLQRAEALIQVPAHISDLSALAVILGEETHKGVRKLAPQPTERVLIAGAGLLGLLTLFNLTRRGVRNVTVIEPDADRRALAQAFGAQQTAEPSELTETEFDLGFECSAAPAGFTELLSRLRRDGRACILSDGNWGAFTLPPEFHGRELSVVASSDGENYHSYAEWLWAHPDLLLDRLFETRIEAEQLPETYQRLSSWPRPISLTVAWPQ</sequence>
<accession>A0A3G8YEI3</accession>
<comment type="cofactor">
    <cofactor evidence="1">
        <name>Zn(2+)</name>
        <dbReference type="ChEBI" id="CHEBI:29105"/>
    </cofactor>
</comment>
<dbReference type="PANTHER" id="PTHR43350">
    <property type="entry name" value="NAD-DEPENDENT ALCOHOL DEHYDROGENASE"/>
    <property type="match status" value="1"/>
</dbReference>
<keyword evidence="4" id="KW-0862">Zinc</keyword>
<dbReference type="OrthoDB" id="9792162at2"/>
<evidence type="ECO:0000313" key="7">
    <source>
        <dbReference type="Proteomes" id="UP000276417"/>
    </source>
</evidence>
<dbReference type="EMBL" id="CP034183">
    <property type="protein sequence ID" value="AZI43768.1"/>
    <property type="molecule type" value="Genomic_DNA"/>
</dbReference>
<protein>
    <submittedName>
        <fullName evidence="6">Theronine dehydrogenase</fullName>
    </submittedName>
</protein>
<evidence type="ECO:0000256" key="3">
    <source>
        <dbReference type="ARBA" id="ARBA00022723"/>
    </source>
</evidence>
<dbReference type="KEGG" id="dph:EHF33_04025"/>
<dbReference type="PANTHER" id="PTHR43350:SF19">
    <property type="entry name" value="D-GULOSIDE 3-DEHYDROGENASE"/>
    <property type="match status" value="1"/>
</dbReference>
<name>A0A3G8YEI3_9DEIO</name>
<keyword evidence="3" id="KW-0479">Metal-binding</keyword>
<evidence type="ECO:0000256" key="5">
    <source>
        <dbReference type="ARBA" id="ARBA00023002"/>
    </source>
</evidence>
<comment type="similarity">
    <text evidence="2">Belongs to the zinc-containing alcohol dehydrogenase family.</text>
</comment>
<keyword evidence="7" id="KW-1185">Reference proteome</keyword>
<gene>
    <name evidence="6" type="ORF">EHF33_04025</name>
</gene>
<dbReference type="GO" id="GO:0046872">
    <property type="term" value="F:metal ion binding"/>
    <property type="evidence" value="ECO:0007669"/>
    <property type="project" value="UniProtKB-KW"/>
</dbReference>
<evidence type="ECO:0000313" key="6">
    <source>
        <dbReference type="EMBL" id="AZI43768.1"/>
    </source>
</evidence>
<reference evidence="6 7" key="1">
    <citation type="submission" date="2018-11" db="EMBL/GenBank/DDBJ databases">
        <title>Deinococcus shelandsis sp. nov., isolated from South Shetland Islands soil of Antarctica.</title>
        <authorList>
            <person name="Tian J."/>
        </authorList>
    </citation>
    <scope>NUCLEOTIDE SEQUENCE [LARGE SCALE GENOMIC DNA]</scope>
    <source>
        <strain evidence="6 7">S14-83T</strain>
    </source>
</reference>
<keyword evidence="5" id="KW-0560">Oxidoreductase</keyword>
<proteinExistence type="inferred from homology"/>
<dbReference type="Proteomes" id="UP000276417">
    <property type="component" value="Chromosome 1"/>
</dbReference>